<evidence type="ECO:0000313" key="2">
    <source>
        <dbReference type="Proteomes" id="UP000027222"/>
    </source>
</evidence>
<dbReference type="HOGENOM" id="CLU_2704972_0_0_1"/>
<organism evidence="1 2">
    <name type="scientific">Galerina marginata (strain CBS 339.88)</name>
    <dbReference type="NCBI Taxonomy" id="685588"/>
    <lineage>
        <taxon>Eukaryota</taxon>
        <taxon>Fungi</taxon>
        <taxon>Dikarya</taxon>
        <taxon>Basidiomycota</taxon>
        <taxon>Agaricomycotina</taxon>
        <taxon>Agaricomycetes</taxon>
        <taxon>Agaricomycetidae</taxon>
        <taxon>Agaricales</taxon>
        <taxon>Agaricineae</taxon>
        <taxon>Strophariaceae</taxon>
        <taxon>Galerina</taxon>
    </lineage>
</organism>
<sequence>MVELVETQEVLFIYFDVVISHKAKDDTRIVVSVGLIGFEANKAVHNLETISVVRIVNFRAYTLSRQLGVAPVL</sequence>
<proteinExistence type="predicted"/>
<dbReference type="EMBL" id="KL142391">
    <property type="protein sequence ID" value="KDR71726.1"/>
    <property type="molecule type" value="Genomic_DNA"/>
</dbReference>
<dbReference type="AlphaFoldDB" id="A0A067SLE3"/>
<name>A0A067SLE3_GALM3</name>
<gene>
    <name evidence="1" type="ORF">GALMADRAFT_253447</name>
</gene>
<accession>A0A067SLE3</accession>
<dbReference type="Proteomes" id="UP000027222">
    <property type="component" value="Unassembled WGS sequence"/>
</dbReference>
<reference evidence="2" key="1">
    <citation type="journal article" date="2014" name="Proc. Natl. Acad. Sci. U.S.A.">
        <title>Extensive sampling of basidiomycete genomes demonstrates inadequacy of the white-rot/brown-rot paradigm for wood decay fungi.</title>
        <authorList>
            <person name="Riley R."/>
            <person name="Salamov A.A."/>
            <person name="Brown D.W."/>
            <person name="Nagy L.G."/>
            <person name="Floudas D."/>
            <person name="Held B.W."/>
            <person name="Levasseur A."/>
            <person name="Lombard V."/>
            <person name="Morin E."/>
            <person name="Otillar R."/>
            <person name="Lindquist E.A."/>
            <person name="Sun H."/>
            <person name="LaButti K.M."/>
            <person name="Schmutz J."/>
            <person name="Jabbour D."/>
            <person name="Luo H."/>
            <person name="Baker S.E."/>
            <person name="Pisabarro A.G."/>
            <person name="Walton J.D."/>
            <person name="Blanchette R.A."/>
            <person name="Henrissat B."/>
            <person name="Martin F."/>
            <person name="Cullen D."/>
            <person name="Hibbett D.S."/>
            <person name="Grigoriev I.V."/>
        </authorList>
    </citation>
    <scope>NUCLEOTIDE SEQUENCE [LARGE SCALE GENOMIC DNA]</scope>
    <source>
        <strain evidence="2">CBS 339.88</strain>
    </source>
</reference>
<keyword evidence="2" id="KW-1185">Reference proteome</keyword>
<protein>
    <submittedName>
        <fullName evidence="1">Uncharacterized protein</fullName>
    </submittedName>
</protein>
<evidence type="ECO:0000313" key="1">
    <source>
        <dbReference type="EMBL" id="KDR71726.1"/>
    </source>
</evidence>